<dbReference type="WBParaSite" id="HCON_00172140-00001">
    <property type="protein sequence ID" value="HCON_00172140-00001"/>
    <property type="gene ID" value="HCON_00172140"/>
</dbReference>
<keyword evidence="2" id="KW-1185">Reference proteome</keyword>
<protein>
    <submittedName>
        <fullName evidence="3">GCK domain-containing protein</fullName>
    </submittedName>
</protein>
<evidence type="ECO:0000313" key="2">
    <source>
        <dbReference type="Proteomes" id="UP000025227"/>
    </source>
</evidence>
<evidence type="ECO:0000256" key="1">
    <source>
        <dbReference type="SAM" id="MobiDB-lite"/>
    </source>
</evidence>
<feature type="region of interest" description="Disordered" evidence="1">
    <location>
        <begin position="23"/>
        <end position="43"/>
    </location>
</feature>
<evidence type="ECO:0000313" key="3">
    <source>
        <dbReference type="WBParaSite" id="HCON_00172140-00001"/>
    </source>
</evidence>
<accession>A0A7I4Z0E2</accession>
<organism evidence="2 3">
    <name type="scientific">Haemonchus contortus</name>
    <name type="common">Barber pole worm</name>
    <dbReference type="NCBI Taxonomy" id="6289"/>
    <lineage>
        <taxon>Eukaryota</taxon>
        <taxon>Metazoa</taxon>
        <taxon>Ecdysozoa</taxon>
        <taxon>Nematoda</taxon>
        <taxon>Chromadorea</taxon>
        <taxon>Rhabditida</taxon>
        <taxon>Rhabditina</taxon>
        <taxon>Rhabditomorpha</taxon>
        <taxon>Strongyloidea</taxon>
        <taxon>Trichostrongylidae</taxon>
        <taxon>Haemonchus</taxon>
    </lineage>
</organism>
<dbReference type="AlphaFoldDB" id="A0A7I4Z0E2"/>
<dbReference type="Proteomes" id="UP000025227">
    <property type="component" value="Unplaced"/>
</dbReference>
<sequence>SNKRKMSLTPRYLWDFASLPAYEGEETESEPDTNSEGVYSDEEEEKACEVCGGCSAHRETVSNITACITVCEQNTIESGKRMAHSLGVLQSLERKLQQMYKHYTHLLYLRGQQIPKVEQLTYINFGLLHGEVPHWTQLLPKDDPKKK</sequence>
<reference evidence="3" key="1">
    <citation type="submission" date="2020-12" db="UniProtKB">
        <authorList>
            <consortium name="WormBaseParasite"/>
        </authorList>
    </citation>
    <scope>IDENTIFICATION</scope>
    <source>
        <strain evidence="3">MHco3</strain>
    </source>
</reference>
<dbReference type="OrthoDB" id="5896738at2759"/>
<proteinExistence type="predicted"/>
<name>A0A7I4Z0E2_HAECO</name>